<dbReference type="GeneID" id="106474995"/>
<dbReference type="Pfam" id="PF00002">
    <property type="entry name" value="7tm_2"/>
    <property type="match status" value="1"/>
</dbReference>
<reference evidence="16" key="1">
    <citation type="submission" date="2025-08" db="UniProtKB">
        <authorList>
            <consortium name="RefSeq"/>
        </authorList>
    </citation>
    <scope>IDENTIFICATION</scope>
    <source>
        <tissue evidence="16">Muscle</tissue>
    </source>
</reference>
<evidence type="ECO:0000259" key="14">
    <source>
        <dbReference type="PROSITE" id="PS50261"/>
    </source>
</evidence>
<dbReference type="InterPro" id="IPR050332">
    <property type="entry name" value="GPCR_2"/>
</dbReference>
<keyword evidence="6" id="KW-0297">G-protein coupled receptor</keyword>
<keyword evidence="8" id="KW-0675">Receptor</keyword>
<organism evidence="15 16">
    <name type="scientific">Limulus polyphemus</name>
    <name type="common">Atlantic horseshoe crab</name>
    <dbReference type="NCBI Taxonomy" id="6850"/>
    <lineage>
        <taxon>Eukaryota</taxon>
        <taxon>Metazoa</taxon>
        <taxon>Ecdysozoa</taxon>
        <taxon>Arthropoda</taxon>
        <taxon>Chelicerata</taxon>
        <taxon>Merostomata</taxon>
        <taxon>Xiphosura</taxon>
        <taxon>Limulidae</taxon>
        <taxon>Limulus</taxon>
    </lineage>
</organism>
<feature type="domain" description="G-protein coupled receptors family 2 profile 1" evidence="13">
    <location>
        <begin position="1"/>
        <end position="66"/>
    </location>
</feature>
<feature type="transmembrane region" description="Helical" evidence="12">
    <location>
        <begin position="314"/>
        <end position="334"/>
    </location>
</feature>
<evidence type="ECO:0000256" key="7">
    <source>
        <dbReference type="ARBA" id="ARBA00023136"/>
    </source>
</evidence>
<dbReference type="RefSeq" id="XP_013791145.1">
    <property type="nucleotide sequence ID" value="XM_013935691.2"/>
</dbReference>
<sequence>SNFKCNSTWDGVSCWPSTSGGATAEISCFGELRGVFYDTSQNASRVCYENGTWAKRSDYSRCKPLPGDEEFLKVLWDVKEATTIYFVGYGISLAALFVALWIFLHFKDLRCLRNTIHTHLIVTYILIDLMWILTASLQIGPAPSTLATKVACILTIFLTYLMGTNFFWMFVEGLYLYILVVKTFSIDFIKFHLYAIIGWGVPALVVLIWAPVKAYFSPVTSDMFLQLGCPWQNKDDYDYIFIFPVVGILLINIFFLARIMWVLISKLRSATTVEQKQYRKASKALLVLIPLLGVTYILVIATPNHRTARIVFTYLQATLLSTQGLTVAVLYCFFNGEVRNSLRHHMERWKMKRALEGAPRHSVNYRPSQHSENLNSYCSRRSRNRGSCVSFTTSISFISGASHNTQSGHKHNETSFMMLSAKPDAS</sequence>
<keyword evidence="4 12" id="KW-0812">Transmembrane</keyword>
<evidence type="ECO:0000256" key="2">
    <source>
        <dbReference type="ARBA" id="ARBA00005314"/>
    </source>
</evidence>
<feature type="transmembrane region" description="Helical" evidence="12">
    <location>
        <begin position="191"/>
        <end position="212"/>
    </location>
</feature>
<feature type="transmembrane region" description="Helical" evidence="12">
    <location>
        <begin position="153"/>
        <end position="179"/>
    </location>
</feature>
<feature type="non-terminal residue" evidence="16">
    <location>
        <position position="1"/>
    </location>
</feature>
<keyword evidence="3" id="KW-1003">Cell membrane</keyword>
<evidence type="ECO:0000256" key="11">
    <source>
        <dbReference type="SAM" id="MobiDB-lite"/>
    </source>
</evidence>
<dbReference type="InterPro" id="IPR036445">
    <property type="entry name" value="GPCR_2_extracell_dom_sf"/>
</dbReference>
<evidence type="ECO:0000256" key="4">
    <source>
        <dbReference type="ARBA" id="ARBA00022692"/>
    </source>
</evidence>
<keyword evidence="15" id="KW-1185">Reference proteome</keyword>
<keyword evidence="7 12" id="KW-0472">Membrane</keyword>
<feature type="transmembrane region" description="Helical" evidence="12">
    <location>
        <begin position="284"/>
        <end position="302"/>
    </location>
</feature>
<dbReference type="SMART" id="SM00008">
    <property type="entry name" value="HormR"/>
    <property type="match status" value="1"/>
</dbReference>
<protein>
    <submittedName>
        <fullName evidence="16">Diuretic hormone receptor-like</fullName>
    </submittedName>
</protein>
<feature type="transmembrane region" description="Helical" evidence="12">
    <location>
        <begin position="240"/>
        <end position="264"/>
    </location>
</feature>
<feature type="domain" description="G-protein coupled receptors family 2 profile 2" evidence="14">
    <location>
        <begin position="81"/>
        <end position="335"/>
    </location>
</feature>
<evidence type="ECO:0000256" key="5">
    <source>
        <dbReference type="ARBA" id="ARBA00022989"/>
    </source>
</evidence>
<evidence type="ECO:0000256" key="8">
    <source>
        <dbReference type="ARBA" id="ARBA00023170"/>
    </source>
</evidence>
<dbReference type="PROSITE" id="PS00650">
    <property type="entry name" value="G_PROTEIN_RECEP_F2_2"/>
    <property type="match status" value="1"/>
</dbReference>
<dbReference type="CDD" id="cd15263">
    <property type="entry name" value="7tmB1_DH_R"/>
    <property type="match status" value="1"/>
</dbReference>
<dbReference type="SUPFAM" id="SSF111418">
    <property type="entry name" value="Hormone receptor domain"/>
    <property type="match status" value="1"/>
</dbReference>
<keyword evidence="9" id="KW-0325">Glycoprotein</keyword>
<dbReference type="Gene3D" id="1.20.1070.10">
    <property type="entry name" value="Rhodopsin 7-helix transmembrane proteins"/>
    <property type="match status" value="1"/>
</dbReference>
<proteinExistence type="inferred from homology"/>
<dbReference type="Pfam" id="PF02793">
    <property type="entry name" value="HRM"/>
    <property type="match status" value="1"/>
</dbReference>
<dbReference type="InterPro" id="IPR000832">
    <property type="entry name" value="GPCR_2_secretin-like"/>
</dbReference>
<evidence type="ECO:0000256" key="1">
    <source>
        <dbReference type="ARBA" id="ARBA00004651"/>
    </source>
</evidence>
<dbReference type="PRINTS" id="PR01127">
    <property type="entry name" value="DIUHORMONER"/>
</dbReference>
<evidence type="ECO:0000259" key="13">
    <source>
        <dbReference type="PROSITE" id="PS50227"/>
    </source>
</evidence>
<accession>A0ABM1BYL2</accession>
<dbReference type="PANTHER" id="PTHR45620">
    <property type="entry name" value="PDF RECEPTOR-LIKE PROTEIN-RELATED"/>
    <property type="match status" value="1"/>
</dbReference>
<evidence type="ECO:0000256" key="3">
    <source>
        <dbReference type="ARBA" id="ARBA00022475"/>
    </source>
</evidence>
<dbReference type="PROSITE" id="PS50227">
    <property type="entry name" value="G_PROTEIN_RECEP_F2_3"/>
    <property type="match status" value="1"/>
</dbReference>
<comment type="subcellular location">
    <subcellularLocation>
        <location evidence="1">Cell membrane</location>
        <topology evidence="1">Multi-pass membrane protein</topology>
    </subcellularLocation>
</comment>
<dbReference type="PANTHER" id="PTHR45620:SF15">
    <property type="entry name" value="DIURETIC HORMONE 44 RECEPTOR 1-RELATED"/>
    <property type="match status" value="1"/>
</dbReference>
<feature type="transmembrane region" description="Helical" evidence="12">
    <location>
        <begin position="84"/>
        <end position="104"/>
    </location>
</feature>
<feature type="region of interest" description="Disordered" evidence="11">
    <location>
        <begin position="403"/>
        <end position="426"/>
    </location>
</feature>
<dbReference type="InterPro" id="IPR001879">
    <property type="entry name" value="GPCR_2_extracellular_dom"/>
</dbReference>
<keyword evidence="10" id="KW-0807">Transducer</keyword>
<feature type="transmembrane region" description="Helical" evidence="12">
    <location>
        <begin position="116"/>
        <end position="133"/>
    </location>
</feature>
<evidence type="ECO:0000256" key="9">
    <source>
        <dbReference type="ARBA" id="ARBA00023180"/>
    </source>
</evidence>
<dbReference type="Gene3D" id="4.10.1240.10">
    <property type="entry name" value="GPCR, family 2, extracellular hormone receptor domain"/>
    <property type="match status" value="1"/>
</dbReference>
<dbReference type="InterPro" id="IPR017983">
    <property type="entry name" value="GPCR_2_secretin-like_CS"/>
</dbReference>
<evidence type="ECO:0000256" key="12">
    <source>
        <dbReference type="SAM" id="Phobius"/>
    </source>
</evidence>
<evidence type="ECO:0000313" key="16">
    <source>
        <dbReference type="RefSeq" id="XP_013791145.1"/>
    </source>
</evidence>
<dbReference type="SUPFAM" id="SSF81321">
    <property type="entry name" value="Family A G protein-coupled receptor-like"/>
    <property type="match status" value="1"/>
</dbReference>
<evidence type="ECO:0000256" key="6">
    <source>
        <dbReference type="ARBA" id="ARBA00023040"/>
    </source>
</evidence>
<dbReference type="InterPro" id="IPR017981">
    <property type="entry name" value="GPCR_2-like_7TM"/>
</dbReference>
<dbReference type="Proteomes" id="UP000694941">
    <property type="component" value="Unplaced"/>
</dbReference>
<evidence type="ECO:0000256" key="10">
    <source>
        <dbReference type="ARBA" id="ARBA00023224"/>
    </source>
</evidence>
<dbReference type="PRINTS" id="PR00249">
    <property type="entry name" value="GPCRSECRETIN"/>
</dbReference>
<dbReference type="PROSITE" id="PS50261">
    <property type="entry name" value="G_PROTEIN_RECEP_F2_4"/>
    <property type="match status" value="1"/>
</dbReference>
<name>A0ABM1BYL2_LIMPO</name>
<gene>
    <name evidence="16" type="primary">LOC106474995</name>
</gene>
<comment type="similarity">
    <text evidence="2">Belongs to the G-protein coupled receptor 2 family.</text>
</comment>
<dbReference type="InterPro" id="IPR002001">
    <property type="entry name" value="GPCR_2_diuretic_rcpt"/>
</dbReference>
<keyword evidence="5 12" id="KW-1133">Transmembrane helix</keyword>
<evidence type="ECO:0000313" key="15">
    <source>
        <dbReference type="Proteomes" id="UP000694941"/>
    </source>
</evidence>